<evidence type="ECO:0000313" key="3">
    <source>
        <dbReference type="EMBL" id="KEP67953.1"/>
    </source>
</evidence>
<feature type="coiled-coil region" evidence="1">
    <location>
        <begin position="127"/>
        <end position="154"/>
    </location>
</feature>
<dbReference type="Pfam" id="PF12872">
    <property type="entry name" value="OST-HTH"/>
    <property type="match status" value="1"/>
</dbReference>
<dbReference type="Proteomes" id="UP000027725">
    <property type="component" value="Unassembled WGS sequence"/>
</dbReference>
<evidence type="ECO:0000256" key="1">
    <source>
        <dbReference type="SAM" id="Coils"/>
    </source>
</evidence>
<evidence type="ECO:0000313" key="4">
    <source>
        <dbReference type="Proteomes" id="UP000027725"/>
    </source>
</evidence>
<dbReference type="InterPro" id="IPR025605">
    <property type="entry name" value="OST-HTH/LOTUS_dom"/>
</dbReference>
<comment type="caution">
    <text evidence="3">The sequence shown here is derived from an EMBL/GenBank/DDBJ whole genome shotgun (WGS) entry which is preliminary data.</text>
</comment>
<dbReference type="AlphaFoldDB" id="A0A074TFX7"/>
<accession>A0A074TFX7</accession>
<evidence type="ECO:0000259" key="2">
    <source>
        <dbReference type="Pfam" id="PF12872"/>
    </source>
</evidence>
<dbReference type="eggNOG" id="ENOG502Z9WU">
    <property type="taxonomic scope" value="Bacteria"/>
</dbReference>
<proteinExistence type="predicted"/>
<feature type="domain" description="HTH OST-type" evidence="2">
    <location>
        <begin position="173"/>
        <end position="234"/>
    </location>
</feature>
<sequence>MKAMVAHHKLSVPSYDLEQALAARIDSTARKTLGTLVGELFGSYFVADKIGPPEDRKTVSSETFNGFALQMKVHLADIDFARFERELRELVDLRNNLVHHFIEQHDIGSSDGCRGAQEALNKAYSRIDQHLAQLQKWAEDMQNLRQAMAEAIRSQAVKDFVINANSSNSTVNWFAAGIVSALREAFQSLAVDGWAPVAEAGEWITVRYPEQLPAKYGCRSWRQVVHTAPDLELRYFAFDGKRSAFYRLEPNRQTLR</sequence>
<name>A0A074TFX7_9RHOB</name>
<organism evidence="3 4">
    <name type="scientific">Thioclava dalianensis</name>
    <dbReference type="NCBI Taxonomy" id="1185766"/>
    <lineage>
        <taxon>Bacteria</taxon>
        <taxon>Pseudomonadati</taxon>
        <taxon>Pseudomonadota</taxon>
        <taxon>Alphaproteobacteria</taxon>
        <taxon>Rhodobacterales</taxon>
        <taxon>Paracoccaceae</taxon>
        <taxon>Thioclava</taxon>
    </lineage>
</organism>
<keyword evidence="1" id="KW-0175">Coiled coil</keyword>
<gene>
    <name evidence="3" type="ORF">DL1_16950</name>
</gene>
<dbReference type="EMBL" id="JHEH01000055">
    <property type="protein sequence ID" value="KEP67953.1"/>
    <property type="molecule type" value="Genomic_DNA"/>
</dbReference>
<reference evidence="3 4" key="1">
    <citation type="submission" date="2014-03" db="EMBL/GenBank/DDBJ databases">
        <title>The draft genome sequence of Thioclava dalianensis DLFJ1-1.</title>
        <authorList>
            <person name="Lai Q."/>
            <person name="Shao Z."/>
        </authorList>
    </citation>
    <scope>NUCLEOTIDE SEQUENCE [LARGE SCALE GENOMIC DNA]</scope>
    <source>
        <strain evidence="3 4">DLFJ1-1</strain>
    </source>
</reference>
<dbReference type="OrthoDB" id="571278at2"/>
<keyword evidence="4" id="KW-1185">Reference proteome</keyword>
<protein>
    <recommendedName>
        <fullName evidence="2">HTH OST-type domain-containing protein</fullName>
    </recommendedName>
</protein>
<dbReference type="CDD" id="cd10146">
    <property type="entry name" value="LabA_like_C"/>
    <property type="match status" value="1"/>
</dbReference>